<feature type="region of interest" description="Disordered" evidence="1">
    <location>
        <begin position="63"/>
        <end position="96"/>
    </location>
</feature>
<accession>A0A914YPX9</accession>
<sequence length="96" mass="10430">MVRLSVRQAPPNNAWVPQQDITVTQPNAASQVKVKSEPEIQVKAEVVSRAPGGNVLGEEIILGDTDDEDDQAVPDNQMEQLFGRLESPPETPPTLT</sequence>
<dbReference type="Proteomes" id="UP000887577">
    <property type="component" value="Unplaced"/>
</dbReference>
<dbReference type="WBParaSite" id="PSU_v2.g21078.t1">
    <property type="protein sequence ID" value="PSU_v2.g21078.t1"/>
    <property type="gene ID" value="PSU_v2.g21078"/>
</dbReference>
<evidence type="ECO:0000313" key="3">
    <source>
        <dbReference type="WBParaSite" id="PSU_v2.g21078.t1"/>
    </source>
</evidence>
<organism evidence="2 3">
    <name type="scientific">Panagrolaimus superbus</name>
    <dbReference type="NCBI Taxonomy" id="310955"/>
    <lineage>
        <taxon>Eukaryota</taxon>
        <taxon>Metazoa</taxon>
        <taxon>Ecdysozoa</taxon>
        <taxon>Nematoda</taxon>
        <taxon>Chromadorea</taxon>
        <taxon>Rhabditida</taxon>
        <taxon>Tylenchina</taxon>
        <taxon>Panagrolaimomorpha</taxon>
        <taxon>Panagrolaimoidea</taxon>
        <taxon>Panagrolaimidae</taxon>
        <taxon>Panagrolaimus</taxon>
    </lineage>
</organism>
<reference evidence="3" key="1">
    <citation type="submission" date="2022-11" db="UniProtKB">
        <authorList>
            <consortium name="WormBaseParasite"/>
        </authorList>
    </citation>
    <scope>IDENTIFICATION</scope>
</reference>
<evidence type="ECO:0000313" key="2">
    <source>
        <dbReference type="Proteomes" id="UP000887577"/>
    </source>
</evidence>
<proteinExistence type="predicted"/>
<protein>
    <submittedName>
        <fullName evidence="3">Uncharacterized protein</fullName>
    </submittedName>
</protein>
<evidence type="ECO:0000256" key="1">
    <source>
        <dbReference type="SAM" id="MobiDB-lite"/>
    </source>
</evidence>
<dbReference type="AlphaFoldDB" id="A0A914YPX9"/>
<name>A0A914YPX9_9BILA</name>
<keyword evidence="2" id="KW-1185">Reference proteome</keyword>